<dbReference type="EMBL" id="KX018954">
    <property type="protein sequence ID" value="ANO39115.1"/>
    <property type="molecule type" value="mRNA"/>
</dbReference>
<accession>A0A193KUV5</accession>
<evidence type="ECO:0000256" key="3">
    <source>
        <dbReference type="ARBA" id="ARBA00022989"/>
    </source>
</evidence>
<feature type="transmembrane region" description="Helical" evidence="6">
    <location>
        <begin position="6"/>
        <end position="28"/>
    </location>
</feature>
<gene>
    <name evidence="8" type="primary">gcr160</name>
</gene>
<sequence length="303" mass="35105">MTIGKKIFYTFFGFIVFVGIILNLIIFICLKVKSLPSQYTTVVLRNQAFIDCFVCFLTFLFVVLPEQIITKNLFFDLFFCHIWNGQAIYWWMVLAGVFNLIFTAFDRYWAIITPLSYGNNLKKKVKLSYLIIYLVSGIITIPAMFQTSLKNHTCESTYAFEGDAVTAFYKGFSIVWFLSIYGIPATIMIYLYSRIVFNIRRNVNAKRKFTFKTITKAAIIITIVFLVTIAYDAIYYMLGYFKVISYEFGTPIQLLGVFLTSFNSCINPVVLFIIVRNIRIRCYKLLGIIFRNNFTIVESSGSF</sequence>
<feature type="transmembrane region" description="Helical" evidence="6">
    <location>
        <begin position="127"/>
        <end position="147"/>
    </location>
</feature>
<evidence type="ECO:0000256" key="6">
    <source>
        <dbReference type="SAM" id="Phobius"/>
    </source>
</evidence>
<feature type="transmembrane region" description="Helical" evidence="6">
    <location>
        <begin position="88"/>
        <end position="106"/>
    </location>
</feature>
<feature type="transmembrane region" description="Helical" evidence="6">
    <location>
        <begin position="254"/>
        <end position="275"/>
    </location>
</feature>
<dbReference type="AlphaFoldDB" id="A0A193KUV5"/>
<dbReference type="Gene3D" id="1.20.1070.10">
    <property type="entry name" value="Rhodopsin 7-helix transmembrane proteins"/>
    <property type="match status" value="1"/>
</dbReference>
<keyword evidence="4 6" id="KW-0472">Membrane</keyword>
<proteinExistence type="evidence at transcript level"/>
<organism evidence="8">
    <name type="scientific">Schmidtea mediterranea</name>
    <name type="common">Freshwater planarian flatworm</name>
    <dbReference type="NCBI Taxonomy" id="79327"/>
    <lineage>
        <taxon>Eukaryota</taxon>
        <taxon>Metazoa</taxon>
        <taxon>Spiralia</taxon>
        <taxon>Lophotrochozoa</taxon>
        <taxon>Platyhelminthes</taxon>
        <taxon>Rhabditophora</taxon>
        <taxon>Seriata</taxon>
        <taxon>Tricladida</taxon>
        <taxon>Continenticola</taxon>
        <taxon>Geoplanoidea</taxon>
        <taxon>Dugesiidae</taxon>
        <taxon>Schmidtea</taxon>
    </lineage>
</organism>
<feature type="transmembrane region" description="Helical" evidence="6">
    <location>
        <begin position="167"/>
        <end position="192"/>
    </location>
</feature>
<evidence type="ECO:0000259" key="7">
    <source>
        <dbReference type="PROSITE" id="PS50262"/>
    </source>
</evidence>
<keyword evidence="2 5" id="KW-0812">Transmembrane</keyword>
<comment type="similarity">
    <text evidence="5">Belongs to the G-protein coupled receptor 1 family.</text>
</comment>
<evidence type="ECO:0000256" key="4">
    <source>
        <dbReference type="ARBA" id="ARBA00023136"/>
    </source>
</evidence>
<dbReference type="GO" id="GO:0016020">
    <property type="term" value="C:membrane"/>
    <property type="evidence" value="ECO:0007669"/>
    <property type="project" value="UniProtKB-SubCell"/>
</dbReference>
<dbReference type="PRINTS" id="PR00237">
    <property type="entry name" value="GPCRRHODOPSN"/>
</dbReference>
<feature type="transmembrane region" description="Helical" evidence="6">
    <location>
        <begin position="48"/>
        <end position="68"/>
    </location>
</feature>
<dbReference type="SUPFAM" id="SSF81321">
    <property type="entry name" value="Family A G protein-coupled receptor-like"/>
    <property type="match status" value="1"/>
</dbReference>
<comment type="subcellular location">
    <subcellularLocation>
        <location evidence="1">Membrane</location>
    </subcellularLocation>
</comment>
<evidence type="ECO:0000256" key="2">
    <source>
        <dbReference type="ARBA" id="ARBA00022692"/>
    </source>
</evidence>
<dbReference type="PANTHER" id="PTHR45698:SF1">
    <property type="entry name" value="TRACE AMINE-ASSOCIATED RECEPTOR 13C-LIKE"/>
    <property type="match status" value="1"/>
</dbReference>
<evidence type="ECO:0000256" key="1">
    <source>
        <dbReference type="ARBA" id="ARBA00004370"/>
    </source>
</evidence>
<evidence type="ECO:0000313" key="8">
    <source>
        <dbReference type="EMBL" id="ANO39115.1"/>
    </source>
</evidence>
<dbReference type="PROSITE" id="PS00237">
    <property type="entry name" value="G_PROTEIN_RECEP_F1_1"/>
    <property type="match status" value="1"/>
</dbReference>
<keyword evidence="3 6" id="KW-1133">Transmembrane helix</keyword>
<keyword evidence="5" id="KW-0297">G-protein coupled receptor</keyword>
<dbReference type="GO" id="GO:0004930">
    <property type="term" value="F:G protein-coupled receptor activity"/>
    <property type="evidence" value="ECO:0007669"/>
    <property type="project" value="UniProtKB-KW"/>
</dbReference>
<dbReference type="InterPro" id="IPR017452">
    <property type="entry name" value="GPCR_Rhodpsn_7TM"/>
</dbReference>
<keyword evidence="5" id="KW-0675">Receptor</keyword>
<dbReference type="Pfam" id="PF00001">
    <property type="entry name" value="7tm_1"/>
    <property type="match status" value="1"/>
</dbReference>
<dbReference type="PANTHER" id="PTHR45698">
    <property type="entry name" value="TRACE AMINE-ASSOCIATED RECEPTOR 19N-RELATED"/>
    <property type="match status" value="1"/>
</dbReference>
<evidence type="ECO:0000256" key="5">
    <source>
        <dbReference type="RuleBase" id="RU000688"/>
    </source>
</evidence>
<dbReference type="InterPro" id="IPR000276">
    <property type="entry name" value="GPCR_Rhodpsn"/>
</dbReference>
<dbReference type="PROSITE" id="PS50262">
    <property type="entry name" value="G_PROTEIN_RECEP_F1_2"/>
    <property type="match status" value="1"/>
</dbReference>
<keyword evidence="5" id="KW-0807">Transducer</keyword>
<feature type="domain" description="G-protein coupled receptors family 1 profile" evidence="7">
    <location>
        <begin position="22"/>
        <end position="271"/>
    </location>
</feature>
<protein>
    <submittedName>
        <fullName evidence="8">GCR160</fullName>
    </submittedName>
</protein>
<dbReference type="CDD" id="cd00637">
    <property type="entry name" value="7tm_classA_rhodopsin-like"/>
    <property type="match status" value="1"/>
</dbReference>
<feature type="transmembrane region" description="Helical" evidence="6">
    <location>
        <begin position="213"/>
        <end position="234"/>
    </location>
</feature>
<reference evidence="8" key="1">
    <citation type="journal article" date="2016" name="PLoS Biol.">
        <title>GPCRs Direct Germline Development and Somatic Gonad Function in Planarians.</title>
        <authorList>
            <person name="Saberi A."/>
            <person name="Jamal A."/>
            <person name="Beets I."/>
            <person name="Schoofs L."/>
            <person name="Newmark P.A."/>
        </authorList>
    </citation>
    <scope>NUCLEOTIDE SEQUENCE</scope>
</reference>
<name>A0A193KUV5_SCHMD</name>